<evidence type="ECO:0000313" key="1">
    <source>
        <dbReference type="EMBL" id="CDM69242.1"/>
    </source>
</evidence>
<protein>
    <submittedName>
        <fullName evidence="1">Uncharacterized protein</fullName>
    </submittedName>
</protein>
<gene>
    <name evidence="1" type="ORF">CM240_2084</name>
</gene>
<keyword evidence="2" id="KW-1185">Reference proteome</keyword>
<dbReference type="AlphaFoldDB" id="W6S4H1"/>
<dbReference type="KEGG" id="clt:CM240_2084"/>
<proteinExistence type="predicted"/>
<dbReference type="PANTHER" id="PTHR30087">
    <property type="entry name" value="INNER MEMBRANE PROTEIN"/>
    <property type="match status" value="1"/>
</dbReference>
<dbReference type="Pfam" id="PF04463">
    <property type="entry name" value="2-thiour_desulf"/>
    <property type="match status" value="1"/>
</dbReference>
<organism evidence="1 2">
    <name type="scientific">Clostridium bornimense</name>
    <dbReference type="NCBI Taxonomy" id="1216932"/>
    <lineage>
        <taxon>Bacteria</taxon>
        <taxon>Bacillati</taxon>
        <taxon>Bacillota</taxon>
        <taxon>Clostridia</taxon>
        <taxon>Eubacteriales</taxon>
        <taxon>Clostridiaceae</taxon>
        <taxon>Clostridium</taxon>
    </lineage>
</organism>
<dbReference type="eggNOG" id="COG1683">
    <property type="taxonomic scope" value="Bacteria"/>
</dbReference>
<dbReference type="InterPro" id="IPR007553">
    <property type="entry name" value="2-thiour_desulf"/>
</dbReference>
<accession>W6S4H1</accession>
<sequence length="141" mass="14590">MSMCLCGVNCKYSGGNNFDEGVLEIINCGEAIPVCPEVMGGLGTPRIPHEIVGGDGFDVLEGRARVISKDGEDNTAAFIAGAEKVLEIAKKLDIKEVILKSKSPSCGNGKIYDGSFSGILIDGVGVTTALLIKNGISVSSI</sequence>
<reference evidence="1 2" key="1">
    <citation type="submission" date="2013-11" db="EMBL/GenBank/DDBJ databases">
        <title>Complete genome sequence of Clostridum sp. M2/40.</title>
        <authorList>
            <person name="Wibberg D."/>
            <person name="Puehler A."/>
            <person name="Schlueter A."/>
        </authorList>
    </citation>
    <scope>NUCLEOTIDE SEQUENCE [LARGE SCALE GENOMIC DNA]</scope>
    <source>
        <strain evidence="2">M2/40</strain>
    </source>
</reference>
<name>W6S4H1_9CLOT</name>
<dbReference type="HOGENOM" id="CLU_076318_1_1_9"/>
<dbReference type="PANTHER" id="PTHR30087:SF1">
    <property type="entry name" value="HYPOTHETICAL CYTOSOLIC PROTEIN"/>
    <property type="match status" value="1"/>
</dbReference>
<dbReference type="EMBL" id="HG917868">
    <property type="protein sequence ID" value="CDM69242.1"/>
    <property type="molecule type" value="Genomic_DNA"/>
</dbReference>
<dbReference type="STRING" id="1216932.CM240_2084"/>
<evidence type="ECO:0000313" key="2">
    <source>
        <dbReference type="Proteomes" id="UP000019426"/>
    </source>
</evidence>
<dbReference type="Proteomes" id="UP000019426">
    <property type="component" value="Chromosome M2/40_rep1"/>
</dbReference>
<dbReference type="PATRIC" id="fig|1216932.3.peg.2085"/>